<keyword evidence="3 10" id="KW-0858">Xylan degradation</keyword>
<organism evidence="16">
    <name type="scientific">Talaromyces marneffei PM1</name>
    <dbReference type="NCBI Taxonomy" id="1077442"/>
    <lineage>
        <taxon>Eukaryota</taxon>
        <taxon>Fungi</taxon>
        <taxon>Dikarya</taxon>
        <taxon>Ascomycota</taxon>
        <taxon>Pezizomycotina</taxon>
        <taxon>Eurotiomycetes</taxon>
        <taxon>Eurotiomycetidae</taxon>
        <taxon>Eurotiales</taxon>
        <taxon>Trichocomaceae</taxon>
        <taxon>Talaromyces</taxon>
        <taxon>Talaromyces sect. Talaromyces</taxon>
    </lineage>
</organism>
<comment type="similarity">
    <text evidence="1 10 12">Belongs to the glycosyl hydrolase 67 family.</text>
</comment>
<comment type="function">
    <text evidence="8 12">Alpha-glucuronidase involved in the hydrolysis of xylan, a major structural heterogeneous polysaccharide found in plant biomass representing the second most abundant polysaccharide in the biosphere, after cellulose. Releases 4-O-methylglucuronic acid from xylan.</text>
</comment>
<evidence type="ECO:0000256" key="2">
    <source>
        <dbReference type="ARBA" id="ARBA00012271"/>
    </source>
</evidence>
<keyword evidence="4 10" id="KW-0378">Hydrolase</keyword>
<dbReference type="EC" id="3.2.1.139" evidence="2 10"/>
<dbReference type="InterPro" id="IPR011395">
    <property type="entry name" value="Glyco_hydro_67_aGlcAse"/>
</dbReference>
<reference evidence="16" key="1">
    <citation type="journal article" date="2014" name="PLoS Genet.">
        <title>Signature Gene Expression Reveals Novel Clues to the Molecular Mechanisms of Dimorphic Transition in Penicillium marneffei.</title>
        <authorList>
            <person name="Yang E."/>
            <person name="Wang G."/>
            <person name="Cai J."/>
            <person name="Woo P.C."/>
            <person name="Lau S.K."/>
            <person name="Yuen K.-Y."/>
            <person name="Chow W.-N."/>
            <person name="Lin X."/>
        </authorList>
    </citation>
    <scope>NUCLEOTIDE SEQUENCE [LARGE SCALE GENOMIC DNA]</scope>
    <source>
        <strain evidence="16">PM1</strain>
    </source>
</reference>
<comment type="caution">
    <text evidence="16">The sequence shown here is derived from an EMBL/GenBank/DDBJ whole genome shotgun (WGS) entry which is preliminary data.</text>
</comment>
<name>A0A093V1W5_TALMA</name>
<dbReference type="InterPro" id="IPR011099">
    <property type="entry name" value="Glyco_hydro_67_C"/>
</dbReference>
<evidence type="ECO:0000259" key="14">
    <source>
        <dbReference type="Pfam" id="PF07477"/>
    </source>
</evidence>
<feature type="active site" description="Proton acceptor" evidence="11">
    <location>
        <position position="400"/>
    </location>
</feature>
<dbReference type="InterPro" id="IPR005154">
    <property type="entry name" value="Glyco_hydro_67_aGlcAse_N"/>
</dbReference>
<evidence type="ECO:0000256" key="4">
    <source>
        <dbReference type="ARBA" id="ARBA00022801"/>
    </source>
</evidence>
<dbReference type="AlphaFoldDB" id="A0A093V1W5"/>
<feature type="domain" description="Glycosyl hydrolase family 67 catalytic" evidence="15">
    <location>
        <begin position="142"/>
        <end position="460"/>
    </location>
</feature>
<evidence type="ECO:0000256" key="6">
    <source>
        <dbReference type="ARBA" id="ARBA00023295"/>
    </source>
</evidence>
<evidence type="ECO:0000256" key="8">
    <source>
        <dbReference type="ARBA" id="ARBA00024828"/>
    </source>
</evidence>
<accession>A0A093V1W5</accession>
<dbReference type="Gene3D" id="3.30.379.10">
    <property type="entry name" value="Chitobiase/beta-hexosaminidase domain 2-like"/>
    <property type="match status" value="1"/>
</dbReference>
<comment type="catalytic activity">
    <reaction evidence="9 10 12">
        <text>an alpha-D-glucuronoside + H2O = D-glucuronate + an alcohol</text>
        <dbReference type="Rhea" id="RHEA:20005"/>
        <dbReference type="ChEBI" id="CHEBI:15377"/>
        <dbReference type="ChEBI" id="CHEBI:30879"/>
        <dbReference type="ChEBI" id="CHEBI:58720"/>
        <dbReference type="ChEBI" id="CHEBI:58899"/>
        <dbReference type="EC" id="3.2.1.139"/>
    </reaction>
</comment>
<dbReference type="SUPFAM" id="SSF55545">
    <property type="entry name" value="beta-N-acetylhexosaminidase-like domain"/>
    <property type="match status" value="1"/>
</dbReference>
<dbReference type="InterPro" id="IPR037054">
    <property type="entry name" value="A-glucoronidase_C_sf"/>
</dbReference>
<dbReference type="Pfam" id="PF03648">
    <property type="entry name" value="Glyco_hydro_67N"/>
    <property type="match status" value="1"/>
</dbReference>
<dbReference type="CDD" id="cd02795">
    <property type="entry name" value="CBM6-CBM35-CBM36_like"/>
    <property type="match status" value="1"/>
</dbReference>
<dbReference type="PANTHER" id="PTHR39207">
    <property type="entry name" value="ALPHA-GLUCURONIDASE A"/>
    <property type="match status" value="1"/>
</dbReference>
<feature type="active site" description="Proton donor" evidence="11">
    <location>
        <position position="292"/>
    </location>
</feature>
<evidence type="ECO:0000256" key="7">
    <source>
        <dbReference type="ARBA" id="ARBA00023326"/>
    </source>
</evidence>
<dbReference type="SUPFAM" id="SSF51445">
    <property type="entry name" value="(Trans)glycosidases"/>
    <property type="match status" value="1"/>
</dbReference>
<evidence type="ECO:0000256" key="12">
    <source>
        <dbReference type="RuleBase" id="RU361198"/>
    </source>
</evidence>
<dbReference type="Pfam" id="PF07488">
    <property type="entry name" value="Glyco_hydro_67M"/>
    <property type="match status" value="1"/>
</dbReference>
<evidence type="ECO:0000256" key="1">
    <source>
        <dbReference type="ARBA" id="ARBA00008833"/>
    </source>
</evidence>
<dbReference type="GO" id="GO:0005576">
    <property type="term" value="C:extracellular region"/>
    <property type="evidence" value="ECO:0007669"/>
    <property type="project" value="UniProtKB-SubCell"/>
</dbReference>
<dbReference type="Gene3D" id="3.20.20.80">
    <property type="entry name" value="Glycosidases"/>
    <property type="match status" value="1"/>
</dbReference>
<dbReference type="HOGENOM" id="CLU_007125_2_0_1"/>
<feature type="active site" description="Proton acceptor" evidence="11">
    <location>
        <position position="372"/>
    </location>
</feature>
<dbReference type="eggNOG" id="ENOG502QWS4">
    <property type="taxonomic scope" value="Eukaryota"/>
</dbReference>
<evidence type="ECO:0000256" key="9">
    <source>
        <dbReference type="ARBA" id="ARBA00048838"/>
    </source>
</evidence>
<dbReference type="InterPro" id="IPR017853">
    <property type="entry name" value="GH"/>
</dbReference>
<dbReference type="PANTHER" id="PTHR39207:SF1">
    <property type="entry name" value="ALPHA-GLUCURONIDASE A"/>
    <property type="match status" value="1"/>
</dbReference>
<gene>
    <name evidence="12" type="primary">aguA</name>
    <name evidence="16" type="ORF">GQ26_0180150</name>
</gene>
<dbReference type="GO" id="GO:0046559">
    <property type="term" value="F:alpha-glucuronidase activity"/>
    <property type="evidence" value="ECO:0007669"/>
    <property type="project" value="UniProtKB-EC"/>
</dbReference>
<keyword evidence="7 12" id="KW-0624">Polysaccharide degradation</keyword>
<sequence length="839" mass="93616">MLPDENGIDGWLRYAPLPSEFASQFKQHRSIIALSNDDSSPVLTAAKEVQDGLNKILKQEVKISHNFVPNRQTEDAATIVIGTIHEFSQAGGDVTHIPPLKEDGFWLDEDKNGNVQILGQNERGALYGAFEFLMLLAQGRPCPSSHISNPSAPIRWVNQWDNLDGSIERGYAGPSIFFKDIVVQEDLTRVSQYARLMASVGLNGIIVNNVNSHHDLLSPINLEGLGRIANAMRPWGVRIGVALFFDTPKTLAGLPTSDPLDPEVIAFWDRITAQLYQHVPDLIGYLIKANSEGQPGPLTYGRTLAEGANLFAAALKRHGDGVLIYRAFVYNHHLDESNWKNDRANAAVEYFKDMDTLFADNVLVQIKYGPIDFQVREPTSPLFAHLRRTPAIIEFQVAQEYLGQQSHVCYLPPLWKTILDFDLRIDGEPSPVHKILSGERFDWKRSGYAAVVNVGSDSTWLGSHLAMSNLYAYGRYAWDPISDAENVIRDWTRLTFAINPTVVDTVTSISMESWPTYENYTGNLGIQTLCEITKTCHYGPRPDSMDGNGWGQWTRADAHAIGMDRTVATGTGYARQYPAEIAQLYEKIESTPDELLLWFHHVPYTQRLKSGKTVIQHFYDAHYEGAANAQTFAPRWEALRGLVDQARFEHVLFRLKYQAGHSLVWRDSVNNFYMDKCGIADEHGRVGHYPWRIEAESMDLTGYTVVPITPFEAASGGKAIITTSNDQPGSAKCKVPFETGVYNVAVNYYDHLGGTSKYKLLVGGRLIGEWVGDLGTILLHDFSDLRDGHSATRINFDSVQVTKGDLLEIIGTPDGTELAPVDYVSFLPRDTVNYHPSVG</sequence>
<dbReference type="EMBL" id="JPOX01000018">
    <property type="protein sequence ID" value="KFX46497.1"/>
    <property type="molecule type" value="Genomic_DNA"/>
</dbReference>
<proteinExistence type="inferred from homology"/>
<dbReference type="Pfam" id="PF07477">
    <property type="entry name" value="Glyco_hydro_67C"/>
    <property type="match status" value="1"/>
</dbReference>
<evidence type="ECO:0000313" key="16">
    <source>
        <dbReference type="EMBL" id="KFX46497.1"/>
    </source>
</evidence>
<keyword evidence="6 10" id="KW-0326">Glycosidase</keyword>
<dbReference type="InterPro" id="IPR011100">
    <property type="entry name" value="Glyco_hydro_67_cat"/>
</dbReference>
<dbReference type="GO" id="GO:0045493">
    <property type="term" value="P:xylan catabolic process"/>
    <property type="evidence" value="ECO:0007669"/>
    <property type="project" value="UniProtKB-KW"/>
</dbReference>
<evidence type="ECO:0000256" key="5">
    <source>
        <dbReference type="ARBA" id="ARBA00023277"/>
    </source>
</evidence>
<evidence type="ECO:0000256" key="3">
    <source>
        <dbReference type="ARBA" id="ARBA00022651"/>
    </source>
</evidence>
<feature type="domain" description="Glycosyl hydrolase family 67 C-terminal" evidence="14">
    <location>
        <begin position="462"/>
        <end position="685"/>
    </location>
</feature>
<evidence type="ECO:0000259" key="15">
    <source>
        <dbReference type="Pfam" id="PF07488"/>
    </source>
</evidence>
<dbReference type="PIRSF" id="PIRSF029900">
    <property type="entry name" value="Alpha-glucuronds"/>
    <property type="match status" value="1"/>
</dbReference>
<evidence type="ECO:0000256" key="11">
    <source>
        <dbReference type="PIRSR" id="PIRSR029900-1"/>
    </source>
</evidence>
<feature type="domain" description="Alpha glucuronidase N-terminal" evidence="13">
    <location>
        <begin position="10"/>
        <end position="132"/>
    </location>
</feature>
<keyword evidence="5 12" id="KW-0119">Carbohydrate metabolism</keyword>
<dbReference type="InterPro" id="IPR029018">
    <property type="entry name" value="Hex-like_dom2"/>
</dbReference>
<evidence type="ECO:0000256" key="10">
    <source>
        <dbReference type="PIRNR" id="PIRNR029900"/>
    </source>
</evidence>
<evidence type="ECO:0000259" key="13">
    <source>
        <dbReference type="Pfam" id="PF03648"/>
    </source>
</evidence>
<comment type="subcellular location">
    <subcellularLocation>
        <location evidence="12">Secreted</location>
    </subcellularLocation>
</comment>
<protein>
    <recommendedName>
        <fullName evidence="2 10">Alpha-glucuronidase</fullName>
        <ecNumber evidence="2 10">3.2.1.139</ecNumber>
    </recommendedName>
</protein>
<dbReference type="Gene3D" id="3.90.1330.10">
    <property type="entry name" value="Alpha-glucuronidase, C-terminal domain"/>
    <property type="match status" value="1"/>
</dbReference>